<organism evidence="2 3">
    <name type="scientific">Colletotrichum orchidophilum</name>
    <dbReference type="NCBI Taxonomy" id="1209926"/>
    <lineage>
        <taxon>Eukaryota</taxon>
        <taxon>Fungi</taxon>
        <taxon>Dikarya</taxon>
        <taxon>Ascomycota</taxon>
        <taxon>Pezizomycotina</taxon>
        <taxon>Sordariomycetes</taxon>
        <taxon>Hypocreomycetidae</taxon>
        <taxon>Glomerellales</taxon>
        <taxon>Glomerellaceae</taxon>
        <taxon>Colletotrichum</taxon>
    </lineage>
</organism>
<dbReference type="Proteomes" id="UP000176998">
    <property type="component" value="Unassembled WGS sequence"/>
</dbReference>
<reference evidence="2 3" key="1">
    <citation type="submission" date="2016-09" db="EMBL/GenBank/DDBJ databases">
        <authorList>
            <person name="Capua I."/>
            <person name="De Benedictis P."/>
            <person name="Joannis T."/>
            <person name="Lombin L.H."/>
            <person name="Cattoli G."/>
        </authorList>
    </citation>
    <scope>NUCLEOTIDE SEQUENCE [LARGE SCALE GENOMIC DNA]</scope>
    <source>
        <strain evidence="2 3">IMI 309357</strain>
    </source>
</reference>
<dbReference type="OrthoDB" id="4847697at2759"/>
<comment type="caution">
    <text evidence="2">The sequence shown here is derived from an EMBL/GenBank/DDBJ whole genome shotgun (WGS) entry which is preliminary data.</text>
</comment>
<dbReference type="EMBL" id="MJBS01000023">
    <property type="protein sequence ID" value="OHF00910.1"/>
    <property type="molecule type" value="Genomic_DNA"/>
</dbReference>
<evidence type="ECO:0000256" key="1">
    <source>
        <dbReference type="SAM" id="MobiDB-lite"/>
    </source>
</evidence>
<dbReference type="STRING" id="1209926.A0A1G4BHB4"/>
<protein>
    <submittedName>
        <fullName evidence="2">Uncharacterized protein</fullName>
    </submittedName>
</protein>
<accession>A0A1G4BHB4</accession>
<dbReference type="GeneID" id="34556897"/>
<dbReference type="RefSeq" id="XP_022478052.1">
    <property type="nucleotide sequence ID" value="XM_022615387.1"/>
</dbReference>
<feature type="region of interest" description="Disordered" evidence="1">
    <location>
        <begin position="83"/>
        <end position="102"/>
    </location>
</feature>
<sequence>MGPKKIFSKSEANDPMTEKKLMSTYDIKIAVAAYRIQRRVLETLHRTLLAELREAHTVELEDFKENLHVQTLNSRSTCCATARQTSKSGSTKEPTPFNDRNMPARKCICQRMEITRFQMLQAKERKKAGKVRKEELHGLRREHGDLVIPEKNGGITEGDCVEEISAILVDWGLANVEYNGETRQWEDDLEDMVEFHVQHEQDERKRLRGGVVGLLTRTGKLIGKHSAETVLLGIETDSSTDDDTCESTT</sequence>
<dbReference type="AlphaFoldDB" id="A0A1G4BHB4"/>
<proteinExistence type="predicted"/>
<evidence type="ECO:0000313" key="3">
    <source>
        <dbReference type="Proteomes" id="UP000176998"/>
    </source>
</evidence>
<keyword evidence="3" id="KW-1185">Reference proteome</keyword>
<name>A0A1G4BHB4_9PEZI</name>
<gene>
    <name evidence="2" type="ORF">CORC01_03738</name>
</gene>
<feature type="compositionally biased region" description="Polar residues" evidence="1">
    <location>
        <begin position="83"/>
        <end position="93"/>
    </location>
</feature>
<evidence type="ECO:0000313" key="2">
    <source>
        <dbReference type="EMBL" id="OHF00910.1"/>
    </source>
</evidence>